<dbReference type="InterPro" id="IPR036372">
    <property type="entry name" value="BEACH_dom_sf"/>
</dbReference>
<proteinExistence type="predicted"/>
<feature type="domain" description="BEACH-type PH" evidence="6">
    <location>
        <begin position="2499"/>
        <end position="2660"/>
    </location>
</feature>
<dbReference type="Pfam" id="PF02138">
    <property type="entry name" value="Beach"/>
    <property type="match status" value="1"/>
</dbReference>
<dbReference type="Gene3D" id="2.60.120.200">
    <property type="match status" value="1"/>
</dbReference>
<dbReference type="EMBL" id="PKPP01005709">
    <property type="protein sequence ID" value="PWA59143.1"/>
    <property type="molecule type" value="Genomic_DNA"/>
</dbReference>
<dbReference type="SUPFAM" id="SSF50978">
    <property type="entry name" value="WD40 repeat-like"/>
    <property type="match status" value="1"/>
</dbReference>
<reference evidence="7 8" key="1">
    <citation type="journal article" date="2018" name="Mol. Plant">
        <title>The genome of Artemisia annua provides insight into the evolution of Asteraceae family and artemisinin biosynthesis.</title>
        <authorList>
            <person name="Shen Q."/>
            <person name="Zhang L."/>
            <person name="Liao Z."/>
            <person name="Wang S."/>
            <person name="Yan T."/>
            <person name="Shi P."/>
            <person name="Liu M."/>
            <person name="Fu X."/>
            <person name="Pan Q."/>
            <person name="Wang Y."/>
            <person name="Lv Z."/>
            <person name="Lu X."/>
            <person name="Zhang F."/>
            <person name="Jiang W."/>
            <person name="Ma Y."/>
            <person name="Chen M."/>
            <person name="Hao X."/>
            <person name="Li L."/>
            <person name="Tang Y."/>
            <person name="Lv G."/>
            <person name="Zhou Y."/>
            <person name="Sun X."/>
            <person name="Brodelius P.E."/>
            <person name="Rose J.K.C."/>
            <person name="Tang K."/>
        </authorList>
    </citation>
    <scope>NUCLEOTIDE SEQUENCE [LARGE SCALE GENOMIC DNA]</scope>
    <source>
        <strain evidence="8">cv. Huhao1</strain>
        <tissue evidence="7">Leaf</tissue>
    </source>
</reference>
<dbReference type="Gene3D" id="2.130.10.10">
    <property type="entry name" value="YVTN repeat-like/Quinoprotein amine dehydrogenase"/>
    <property type="match status" value="1"/>
</dbReference>
<dbReference type="PROSITE" id="PS50197">
    <property type="entry name" value="BEACH"/>
    <property type="match status" value="1"/>
</dbReference>
<organism evidence="7 8">
    <name type="scientific">Artemisia annua</name>
    <name type="common">Sweet wormwood</name>
    <dbReference type="NCBI Taxonomy" id="35608"/>
    <lineage>
        <taxon>Eukaryota</taxon>
        <taxon>Viridiplantae</taxon>
        <taxon>Streptophyta</taxon>
        <taxon>Embryophyta</taxon>
        <taxon>Tracheophyta</taxon>
        <taxon>Spermatophyta</taxon>
        <taxon>Magnoliopsida</taxon>
        <taxon>eudicotyledons</taxon>
        <taxon>Gunneridae</taxon>
        <taxon>Pentapetalae</taxon>
        <taxon>asterids</taxon>
        <taxon>campanulids</taxon>
        <taxon>Asterales</taxon>
        <taxon>Asteraceae</taxon>
        <taxon>Asteroideae</taxon>
        <taxon>Anthemideae</taxon>
        <taxon>Artemisiinae</taxon>
        <taxon>Artemisia</taxon>
    </lineage>
</organism>
<dbReference type="CDD" id="cd01201">
    <property type="entry name" value="PH_BEACH"/>
    <property type="match status" value="1"/>
</dbReference>
<evidence type="ECO:0000256" key="1">
    <source>
        <dbReference type="ARBA" id="ARBA00022574"/>
    </source>
</evidence>
<dbReference type="InterPro" id="IPR050865">
    <property type="entry name" value="BEACH_Domain"/>
</dbReference>
<dbReference type="PANTHER" id="PTHR13743:SF112">
    <property type="entry name" value="BEACH DOMAIN-CONTAINING PROTEIN"/>
    <property type="match status" value="1"/>
</dbReference>
<keyword evidence="2" id="KW-0677">Repeat</keyword>
<dbReference type="PROSITE" id="PS50294">
    <property type="entry name" value="WD_REPEATS_REGION"/>
    <property type="match status" value="1"/>
</dbReference>
<dbReference type="InterPro" id="IPR019775">
    <property type="entry name" value="WD40_repeat_CS"/>
</dbReference>
<dbReference type="SMART" id="SM00320">
    <property type="entry name" value="WD40"/>
    <property type="match status" value="5"/>
</dbReference>
<gene>
    <name evidence="7" type="ORF">CTI12_AA388880</name>
</gene>
<dbReference type="Pfam" id="PF20426">
    <property type="entry name" value="NBCH_WD40"/>
    <property type="match status" value="1"/>
</dbReference>
<dbReference type="Gene3D" id="2.30.29.30">
    <property type="entry name" value="Pleckstrin-homology domain (PH domain)/Phosphotyrosine-binding domain (PTB)"/>
    <property type="match status" value="1"/>
</dbReference>
<evidence type="ECO:0000256" key="3">
    <source>
        <dbReference type="PROSITE-ProRule" id="PRU00221"/>
    </source>
</evidence>
<dbReference type="Pfam" id="PF13385">
    <property type="entry name" value="Laminin_G_3"/>
    <property type="match status" value="1"/>
</dbReference>
<dbReference type="CDD" id="cd06071">
    <property type="entry name" value="Beach"/>
    <property type="match status" value="1"/>
</dbReference>
<dbReference type="SUPFAM" id="SSF49899">
    <property type="entry name" value="Concanavalin A-like lectins/glucanases"/>
    <property type="match status" value="1"/>
</dbReference>
<dbReference type="PANTHER" id="PTHR13743">
    <property type="entry name" value="BEIGE/BEACH-RELATED"/>
    <property type="match status" value="1"/>
</dbReference>
<protein>
    <submittedName>
        <fullName evidence="7">BEACH domain-containing protein</fullName>
    </submittedName>
</protein>
<dbReference type="Pfam" id="PF20425">
    <property type="entry name" value="Neurobeachin"/>
    <property type="match status" value="2"/>
</dbReference>
<name>A0A2U1MCZ8_ARTAN</name>
<evidence type="ECO:0000259" key="5">
    <source>
        <dbReference type="PROSITE" id="PS50197"/>
    </source>
</evidence>
<dbReference type="PROSITE" id="PS00678">
    <property type="entry name" value="WD_REPEATS_1"/>
    <property type="match status" value="1"/>
</dbReference>
<dbReference type="InterPro" id="IPR031570">
    <property type="entry name" value="NBEA/BDCP_DUF4704"/>
</dbReference>
<dbReference type="OrthoDB" id="26681at2759"/>
<dbReference type="PROSITE" id="PS51783">
    <property type="entry name" value="PH_BEACH"/>
    <property type="match status" value="1"/>
</dbReference>
<dbReference type="SUPFAM" id="SSF50729">
    <property type="entry name" value="PH domain-like"/>
    <property type="match status" value="1"/>
</dbReference>
<feature type="region of interest" description="Disordered" evidence="4">
    <location>
        <begin position="2475"/>
        <end position="2500"/>
    </location>
</feature>
<evidence type="ECO:0000313" key="7">
    <source>
        <dbReference type="EMBL" id="PWA59143.1"/>
    </source>
</evidence>
<keyword evidence="8" id="KW-1185">Reference proteome</keyword>
<feature type="domain" description="BEACH" evidence="5">
    <location>
        <begin position="2683"/>
        <end position="3000"/>
    </location>
</feature>
<dbReference type="InterPro" id="IPR016024">
    <property type="entry name" value="ARM-type_fold"/>
</dbReference>
<accession>A0A2U1MCZ8</accession>
<evidence type="ECO:0000259" key="6">
    <source>
        <dbReference type="PROSITE" id="PS51783"/>
    </source>
</evidence>
<keyword evidence="1 3" id="KW-0853">WD repeat</keyword>
<evidence type="ECO:0000256" key="4">
    <source>
        <dbReference type="SAM" id="MobiDB-lite"/>
    </source>
</evidence>
<dbReference type="SUPFAM" id="SSF81837">
    <property type="entry name" value="BEACH domain"/>
    <property type="match status" value="1"/>
</dbReference>
<dbReference type="InterPro" id="IPR001680">
    <property type="entry name" value="WD40_rpt"/>
</dbReference>
<dbReference type="InterPro" id="IPR015943">
    <property type="entry name" value="WD40/YVTN_repeat-like_dom_sf"/>
</dbReference>
<dbReference type="InterPro" id="IPR023362">
    <property type="entry name" value="PH-BEACH_dom"/>
</dbReference>
<dbReference type="InterPro" id="IPR011993">
    <property type="entry name" value="PH-like_dom_sf"/>
</dbReference>
<dbReference type="Proteomes" id="UP000245207">
    <property type="component" value="Unassembled WGS sequence"/>
</dbReference>
<evidence type="ECO:0000313" key="8">
    <source>
        <dbReference type="Proteomes" id="UP000245207"/>
    </source>
</evidence>
<dbReference type="InterPro" id="IPR013320">
    <property type="entry name" value="ConA-like_dom_sf"/>
</dbReference>
<sequence>MNIVKGVAGLIRRTSGYGGEFGVGSPSHRFPVPSPKIQFSDIGDEAILSTLWQRYQSISDKAERQKAFHIFLKQFLVIYKNWEPSDIDNSSEAASSSVSYGDDSQNPDEVVIGCSAAHPAEIIVVLIEEVTHITSMVTEFISGTSNSLAITSESFAVLKALIIITRSMTNCKVLGYYGGIQKLTALMKAAVVQLKTIAGALSADETLLSTNVGNGGFLQKILVHVISVVCGFINLRVDVYGKVLIDIDNLESSVERIATTPEPFQDLRDPLSEKRVQWHQKAVISVMEAGGLNWLVELLRVIRRLCLKEQWTDLSLQYLTLRTLQLALTDNSRGQNHFRSIGGLEVLLDYLGASSSNSLRSRNSSSSDNGRKPQTLCHGNSVSMLAYAVIFEFFGFAAVVQLKTIAGALSADETLLSTNVGKGGFLQKILVHVISIVCGFINLRVDVYGKVLIDIDNLESSVERIATTPEPFQDLRDPLSEKKVQWHQKAVISVMEAGGLNWLVELLRVIRRLSLKEQWTDLSLQYLTLRTLQLALTDNPRGQNHFRSIGGLEVLLDYLGASSSNSLRSRNSSSSDNGSSDGNPLKWILQLHLLSLEVLREAKVSNLFVLDDTKIPSFDDSDGKNTGITEMSSSVNTPSCQYWSNYTVSLSKALYSFVLTLEDLRSHQVQSSSRHTHPFSSVYGELSIKFIMRVLLTVFPSIKAFSDQTELPTHLRIFLYSLQHYMLFVFRKILVLSPSLLTVFRTEGAWDFIFSEHFYFGSSSTVIPEAYINYSAVRPLSDEPYTRSKSFNKQVPSNEADILQTNVISVIEFAATLDVTSHNMPECSVLISSLELFACNPDVATGLAKCLLHILQLAPEKTVSSFKTLDAIPRVLKVACVQAHESKRPASDLSSGQEMIALSPSNESNSPEIVHRWRDCMEACIQLFAEFFAVTEEAKCLVLDSSTCIDCLFDLFWEESLRSSMLSYIFALMKFIPSSEDDPKAKLYLCSKYLETFTHVKEREENFAKLSVDLLVGMRDMLVKDRMYFQTLFRDGECFLHVVSLLHGNAEDEEGEKLVLNVLQTLTSLLMGNDASKVCMKMYERGVWEYLDQCRNRTGFQELVLFGTVPVRCWDSGSHAQPIHNHKCRCGVSRILVAFRALVGKGYQTLQTLLLDFCHRRPNAGLLTALLDMLVDGKFDLKKSPIMRNEDVILLYLSVLQKSSDSMRNEGLNIFLHLLRDSISNRASCVRVGMLSFLLDWFPCEDNESVVLKIGQLIQVTGGHSVSGKEIRKIFALLRSEKVGTRQQYCSLLLTNISSMLNEKGPTAFFNFDGYDSGIIINTPVQWPLYRGFSFSCWLRVESFPTSGTMGLFSFLSESRKGCLAVLAKDRLLFEAVYQKRQCVSFPLSLVGKKWHFLCITHSVGRAFSGGSHLKCYLDGVLVSSEKCSYAKVTEPLTSCMIGAPILHSYEGDAASSTSIESYPFFGQIGPVYLFNDAITSEQVQGIFFLGPSYMYSFLDNEFAISGDNLLPSGVLDAKDGLASKIVFGLNAQASNRRTLFNVSPLLDHALDKSLFEATVKSGTQLCSRRLLQQIIYCAGGVSVFFPLFTRIELYEDDSQQLGYNLLTPITKERLTAEIIELIASVLDENLPNQQQMLNLSGFSVLGFLLQSVPSHQLNMETLSALKHMLNVISNCDLAEVLVKDAISHVFLNPFIWVYAGYKVQRELYMFLIQQFDNDPRLLRSLCRFPRILDIIQQFYWDNMTSHSNAGGKPLLPITNKDFGERPNKEEIQKIRLLLLSICEMSLREHIAVSDIESLVSFLETSQDMACIEDVLHMIIRALSQKSLLASFLDQVNLVGGCHLFINLLQRNYEPVRLLGLQLLGRLLVAVPSEKKGSNFFTLAIGRSKSHLEGPKRVESRLQPIFSAMSDRLFRFPQTDVLCATFFDVLLGGASPKQVIQRHNQPERQRVKGSNSQFFLPQILVLIFKFLSDCEDVNARIKIVGDLLELLDSNVSNIEAFMFPACGYDFSPERIELENDKDLVSSLYEALQGENHDHISRDPKVDMQPSHQEVEKTDESWWNLYDKLWVVTSEIHGKGPSSFLQKSSSTVGPSFGQRARGLVESLNIPAAEMAAVVVSGGISNALGGKPNKVIDKAILLRSEKCSRIAFRLMIVYLCKSSLERASRCVQQFIPILPCLLTSDDEQSKSRLQLFIWALLAVRSQFGMFDDGARFHVIAHLIREAVDCGKLMLATSISGRDDTSDTGSISKEAGTIQNLIQKDRVLAAVSDEVRYLRHATIERKRQLDEFPVRMDENMSFDLNQWRTFEDEICSSLNTILTTDDSRRASFQLAHDEEQQVTAENWIHMLRTLIDERGPWSANPFPNDIVTHWKLDKTEDTWRRRQKLRKNYHFDRKLCHPSSTLPTTGAIPSATETKSGFAAHIPQQMKQFLLKGIRRITDESFLDSVEFDAESSELKASDSEDLSERQFSEGSKVDIDMKDLHERKDHSSTSTSTSVESEDSEVLMSLPCVLVTPKRKLAGRLAVMKKVLHFFGEFLVEGTGGSSVFRNIQASGSFESNKTDNLGMQKQKFIKWPVDLVSTSDGEASDDINAALGNLLQKQSENIKRHRRWELSKIKAVHWTRYLLRYTAIEVYFNDSAAPVFLNFASNKEAKDVGSLIVATRNELVYPKGYRDKAGVISFVDRRVSMELAETAKESWRRRDITNFEYLMILNTLAGRSYNDLTQYPVFPWVLADYSSEVLDFNKSSTFRDLSKPVGALDQKRFEVFEDRFRNFSDPDIPSFYYGSHYSSMGIVLYYLLRLEPFTGLHRTLQGGKFDHADRLFQSMESTYRNCLSNTSDVKELVPEFFYMPEFLVNSNSYHLGVKQDGEPLNDVGLPPWAKTRESHESLRVTHQSRVIKKSSVVSSHLGSPEEFISINREALESEYVSSNLHHWIDLVFGYKQRGKPAVEAANIFYYLTYEGAVDLETMEDELQRSAIEDQIANFGQTPIQLFRKKHPRRGPPIPIAHPLRFAPSSINLTSIVPSASALPSAVLYVGISDSNVVLVNQGLTMSIKMWLTTQMQSGGNFTFSSSQDPYFAIGADVLSARRIGSPLAENIELGAQCFTTMQTPSGNFLVSCGNWENSFQLISMNDGRLVQSVRQHKDVVSCVYVTSDGSTLATGSHDTTVMIWEVLRTKTPEKRARHLPTEFHHKDCVIADTPYHILCGHDDIITCLYASVELDLVISGSKDGTCVFHTLQKGRYLRSLQHPSGCQLSKLVASRHGKIVLYADDDLCLHLYSINGKHLNSCESSGRLNCIELSSCGEFLVCAGDQGQIVVRSMKSLEIIGRYSGVGKIITSLTVTQEECVLAGTKDGSLLVYSIENPQLRRISGSRSMKSKATGT</sequence>
<dbReference type="SUPFAM" id="SSF48371">
    <property type="entry name" value="ARM repeat"/>
    <property type="match status" value="1"/>
</dbReference>
<evidence type="ECO:0000256" key="2">
    <source>
        <dbReference type="ARBA" id="ARBA00022737"/>
    </source>
</evidence>
<dbReference type="STRING" id="35608.A0A2U1MCZ8"/>
<feature type="repeat" description="WD" evidence="3">
    <location>
        <begin position="3140"/>
        <end position="3173"/>
    </location>
</feature>
<dbReference type="Pfam" id="PF14844">
    <property type="entry name" value="PH_BEACH"/>
    <property type="match status" value="1"/>
</dbReference>
<dbReference type="PROSITE" id="PS50082">
    <property type="entry name" value="WD_REPEATS_2"/>
    <property type="match status" value="1"/>
</dbReference>
<comment type="caution">
    <text evidence="7">The sequence shown here is derived from an EMBL/GenBank/DDBJ whole genome shotgun (WGS) entry which is preliminary data.</text>
</comment>
<dbReference type="InterPro" id="IPR036322">
    <property type="entry name" value="WD40_repeat_dom_sf"/>
</dbReference>
<dbReference type="Gene3D" id="1.10.1540.10">
    <property type="entry name" value="BEACH domain"/>
    <property type="match status" value="1"/>
</dbReference>
<dbReference type="InterPro" id="IPR000409">
    <property type="entry name" value="BEACH_dom"/>
</dbReference>
<dbReference type="Pfam" id="PF15787">
    <property type="entry name" value="DUF4704"/>
    <property type="match status" value="1"/>
</dbReference>
<dbReference type="Pfam" id="PF16057">
    <property type="entry name" value="DUF4800"/>
    <property type="match status" value="1"/>
</dbReference>
<feature type="compositionally biased region" description="Basic and acidic residues" evidence="4">
    <location>
        <begin position="2475"/>
        <end position="2489"/>
    </location>
</feature>
<dbReference type="SMART" id="SM01026">
    <property type="entry name" value="Beach"/>
    <property type="match status" value="1"/>
</dbReference>
<dbReference type="InterPro" id="IPR046852">
    <property type="entry name" value="Neurobeachin_a-sol"/>
</dbReference>
<dbReference type="InterPro" id="IPR046851">
    <property type="entry name" value="NBCH_WD40"/>
</dbReference>